<evidence type="ECO:0000256" key="1">
    <source>
        <dbReference type="SAM" id="Phobius"/>
    </source>
</evidence>
<feature type="transmembrane region" description="Helical" evidence="1">
    <location>
        <begin position="79"/>
        <end position="104"/>
    </location>
</feature>
<sequence>MGHKSHFSAIFLFLFTAAVIGCNVYSFLPHTPWYTFTVALFKSYTFSGSLTRPGVLYSNSITEGITMSEWEGDSKTRDVVYQTFGFVIVSFVLSCLVILMCLVSLLKHLHKKARKVLFVVSIFSFIANGLAAFLFFRVNKSFCNDLSGAISLPGVVVTELNGSDLCSHFKGGSDSSLASVNWGPGIGWWITIASFGCSLFVVIFAHRVLRQKKFGYHIIH</sequence>
<keyword evidence="1" id="KW-1133">Transmembrane helix</keyword>
<evidence type="ECO:0008006" key="4">
    <source>
        <dbReference type="Google" id="ProtNLM"/>
    </source>
</evidence>
<dbReference type="PANTHER" id="PTHR38736">
    <property type="entry name" value="TRANSMEMBRANE PROTEIN-RELATED"/>
    <property type="match status" value="1"/>
</dbReference>
<feature type="transmembrane region" description="Helical" evidence="1">
    <location>
        <begin position="186"/>
        <end position="205"/>
    </location>
</feature>
<dbReference type="EMBL" id="AJWJ01000065">
    <property type="protein sequence ID" value="KAF2076310.1"/>
    <property type="molecule type" value="Genomic_DNA"/>
</dbReference>
<feature type="transmembrane region" description="Helical" evidence="1">
    <location>
        <begin position="116"/>
        <end position="136"/>
    </location>
</feature>
<organism evidence="2 3">
    <name type="scientific">Polysphondylium violaceum</name>
    <dbReference type="NCBI Taxonomy" id="133409"/>
    <lineage>
        <taxon>Eukaryota</taxon>
        <taxon>Amoebozoa</taxon>
        <taxon>Evosea</taxon>
        <taxon>Eumycetozoa</taxon>
        <taxon>Dictyostelia</taxon>
        <taxon>Dictyosteliales</taxon>
        <taxon>Dictyosteliaceae</taxon>
        <taxon>Polysphondylium</taxon>
    </lineage>
</organism>
<reference evidence="2" key="1">
    <citation type="submission" date="2020-01" db="EMBL/GenBank/DDBJ databases">
        <title>Development of genomics and gene disruption for Polysphondylium violaceum indicates a role for the polyketide synthase stlB in stalk morphogenesis.</title>
        <authorList>
            <person name="Narita B."/>
            <person name="Kawabe Y."/>
            <person name="Kin K."/>
            <person name="Saito T."/>
            <person name="Gibbs R."/>
            <person name="Kuspa A."/>
            <person name="Muzny D."/>
            <person name="Queller D."/>
            <person name="Richards S."/>
            <person name="Strassman J."/>
            <person name="Sucgang R."/>
            <person name="Worley K."/>
            <person name="Schaap P."/>
        </authorList>
    </citation>
    <scope>NUCLEOTIDE SEQUENCE</scope>
    <source>
        <strain evidence="2">QSvi11</strain>
    </source>
</reference>
<dbReference type="OrthoDB" id="18963at2759"/>
<accession>A0A8J4PZG3</accession>
<keyword evidence="1" id="KW-0472">Membrane</keyword>
<keyword evidence="3" id="KW-1185">Reference proteome</keyword>
<dbReference type="PROSITE" id="PS51257">
    <property type="entry name" value="PROKAR_LIPOPROTEIN"/>
    <property type="match status" value="1"/>
</dbReference>
<protein>
    <recommendedName>
        <fullName evidence="4">Transmembrane protein</fullName>
    </recommendedName>
</protein>
<gene>
    <name evidence="2" type="ORF">CYY_002366</name>
</gene>
<evidence type="ECO:0000313" key="3">
    <source>
        <dbReference type="Proteomes" id="UP000695562"/>
    </source>
</evidence>
<dbReference type="PANTHER" id="PTHR38736:SF3">
    <property type="entry name" value="TRANSMEMBRANE PROTEIN"/>
    <property type="match status" value="1"/>
</dbReference>
<dbReference type="AlphaFoldDB" id="A0A8J4PZG3"/>
<evidence type="ECO:0000313" key="2">
    <source>
        <dbReference type="EMBL" id="KAF2076310.1"/>
    </source>
</evidence>
<comment type="caution">
    <text evidence="2">The sequence shown here is derived from an EMBL/GenBank/DDBJ whole genome shotgun (WGS) entry which is preliminary data.</text>
</comment>
<feature type="transmembrane region" description="Helical" evidence="1">
    <location>
        <begin position="7"/>
        <end position="28"/>
    </location>
</feature>
<keyword evidence="1" id="KW-0812">Transmembrane</keyword>
<name>A0A8J4PZG3_9MYCE</name>
<dbReference type="Proteomes" id="UP000695562">
    <property type="component" value="Unassembled WGS sequence"/>
</dbReference>
<proteinExistence type="predicted"/>